<evidence type="ECO:0000256" key="1">
    <source>
        <dbReference type="ARBA" id="ARBA00038087"/>
    </source>
</evidence>
<dbReference type="PANTHER" id="PTHR37829:SF3">
    <property type="entry name" value="PROTEIN JAYE-RELATED"/>
    <property type="match status" value="1"/>
</dbReference>
<organism evidence="4">
    <name type="scientific">Eisenbergiella tayi</name>
    <dbReference type="NCBI Taxonomy" id="1432052"/>
    <lineage>
        <taxon>Bacteria</taxon>
        <taxon>Bacillati</taxon>
        <taxon>Bacillota</taxon>
        <taxon>Clostridia</taxon>
        <taxon>Lachnospirales</taxon>
        <taxon>Lachnospiraceae</taxon>
        <taxon>Eisenbergiella</taxon>
    </lineage>
</organism>
<dbReference type="PANTHER" id="PTHR37829">
    <property type="entry name" value="PHAGE-LIKE ELEMENT PBSX PROTEIN XKDT"/>
    <property type="match status" value="1"/>
</dbReference>
<evidence type="ECO:0000259" key="2">
    <source>
        <dbReference type="Pfam" id="PF26078"/>
    </source>
</evidence>
<comment type="caution">
    <text evidence="4">The sequence shown here is derived from an EMBL/GenBank/DDBJ whole genome shotgun (WGS) entry which is preliminary data.</text>
</comment>
<comment type="similarity">
    <text evidence="1">Belongs to the Mu gp47/PBSX XkdT family.</text>
</comment>
<feature type="domain" description="Baseplate J-like central" evidence="2">
    <location>
        <begin position="180"/>
        <end position="250"/>
    </location>
</feature>
<reference evidence="4" key="1">
    <citation type="submission" date="2016-08" db="EMBL/GenBank/DDBJ databases">
        <authorList>
            <person name="Seilhamer J.J."/>
        </authorList>
    </citation>
    <scope>NUCLEOTIDE SEQUENCE [LARGE SCALE GENOMIC DNA]</scope>
    <source>
        <strain evidence="4">NML150140-1</strain>
    </source>
</reference>
<dbReference type="AlphaFoldDB" id="A0A1E3U7M9"/>
<dbReference type="Proteomes" id="UP000094271">
    <property type="component" value="Unassembled WGS sequence"/>
</dbReference>
<evidence type="ECO:0000259" key="3">
    <source>
        <dbReference type="Pfam" id="PF26079"/>
    </source>
</evidence>
<dbReference type="InterPro" id="IPR058531">
    <property type="entry name" value="Baseplate_J_M"/>
</dbReference>
<evidence type="ECO:0000313" key="4">
    <source>
        <dbReference type="EMBL" id="ODR42219.1"/>
    </source>
</evidence>
<dbReference type="Pfam" id="PF26079">
    <property type="entry name" value="Baseplate_J_C"/>
    <property type="match status" value="1"/>
</dbReference>
<proteinExistence type="inferred from homology"/>
<dbReference type="InterPro" id="IPR058530">
    <property type="entry name" value="Baseplate_J-like_C"/>
</dbReference>
<accession>A0A1E3U7M9</accession>
<dbReference type="EMBL" id="MEHA01000039">
    <property type="protein sequence ID" value="ODR42219.1"/>
    <property type="molecule type" value="Genomic_DNA"/>
</dbReference>
<name>A0A1E3U7M9_9FIRM</name>
<feature type="domain" description="Baseplate J-like C-terminal" evidence="3">
    <location>
        <begin position="257"/>
        <end position="341"/>
    </location>
</feature>
<sequence length="345" mass="38187">MLRFENKTYSNILESLLERVPQKLSKIEGTLIQNALVPAAYEIEKNYISADVILKETFTDTASREYLVKRAEERAIYPHRATAAIWKGHFVPSDLDVPIGTRFNAGKLNLFITAKRSDGYEFTCESVGSQGNICYGSITPIQYLQGFQSGELTELIIPGNDEEETEAFRERYLTILRKPSTSGNVYDYYNWAMSCKGVGVTKVFPLAYGPGTVKVVIADEDKKEATPALLNTVKDYIEEMRPIGATVTVASAQELPVNVMARIKLKDGVNLGTAQASFREAFDVFLKDNAFDINYVGYARVGNILLGTAGVEDYIGLTINGFDHNIELTDEQIAVIGTVTLEVMG</sequence>
<dbReference type="OrthoDB" id="2554267at2"/>
<gene>
    <name evidence="4" type="ORF">BEI59_32105</name>
</gene>
<dbReference type="InterPro" id="IPR052399">
    <property type="entry name" value="Phage_Baseplate_Assmbl_Protein"/>
</dbReference>
<protein>
    <submittedName>
        <fullName evidence="4">Uncharacterized protein</fullName>
    </submittedName>
</protein>
<dbReference type="Pfam" id="PF26078">
    <property type="entry name" value="Baseplate_J_M"/>
    <property type="match status" value="1"/>
</dbReference>